<evidence type="ECO:0000259" key="2">
    <source>
        <dbReference type="Pfam" id="PF01464"/>
    </source>
</evidence>
<accession>A0ABW1Z238</accession>
<evidence type="ECO:0000313" key="4">
    <source>
        <dbReference type="Proteomes" id="UP001596403"/>
    </source>
</evidence>
<reference evidence="4" key="1">
    <citation type="journal article" date="2019" name="Int. J. Syst. Evol. Microbiol.">
        <title>The Global Catalogue of Microorganisms (GCM) 10K type strain sequencing project: providing services to taxonomists for standard genome sequencing and annotation.</title>
        <authorList>
            <consortium name="The Broad Institute Genomics Platform"/>
            <consortium name="The Broad Institute Genome Sequencing Center for Infectious Disease"/>
            <person name="Wu L."/>
            <person name="Ma J."/>
        </authorList>
    </citation>
    <scope>NUCLEOTIDE SEQUENCE [LARGE SCALE GENOMIC DNA]</scope>
    <source>
        <strain evidence="4">NBRC 111368</strain>
    </source>
</reference>
<name>A0ABW1Z238_9RHOB</name>
<dbReference type="InterPro" id="IPR023346">
    <property type="entry name" value="Lysozyme-like_dom_sf"/>
</dbReference>
<dbReference type="EMBL" id="JBHSWA010000003">
    <property type="protein sequence ID" value="MFC6643467.1"/>
    <property type="molecule type" value="Genomic_DNA"/>
</dbReference>
<dbReference type="EC" id="4.2.2.n1" evidence="3"/>
<dbReference type="RefSeq" id="WP_132446493.1">
    <property type="nucleotide sequence ID" value="NZ_JBHSWA010000003.1"/>
</dbReference>
<evidence type="ECO:0000256" key="1">
    <source>
        <dbReference type="ARBA" id="ARBA00009387"/>
    </source>
</evidence>
<keyword evidence="4" id="KW-1185">Reference proteome</keyword>
<dbReference type="CDD" id="cd00254">
    <property type="entry name" value="LT-like"/>
    <property type="match status" value="1"/>
</dbReference>
<dbReference type="Proteomes" id="UP001596403">
    <property type="component" value="Unassembled WGS sequence"/>
</dbReference>
<dbReference type="InterPro" id="IPR008258">
    <property type="entry name" value="Transglycosylase_SLT_dom_1"/>
</dbReference>
<dbReference type="Gene3D" id="1.10.530.10">
    <property type="match status" value="1"/>
</dbReference>
<keyword evidence="3" id="KW-0456">Lyase</keyword>
<sequence length="59" mass="6479">MPEGFTFDPSQNLEGGAGYLKMQCRAFDMEELVLGVYNAGPGPVKKHGGVPLYRKAHLR</sequence>
<comment type="caution">
    <text evidence="3">The sequence shown here is derived from an EMBL/GenBank/DDBJ whole genome shotgun (WGS) entry which is preliminary data.</text>
</comment>
<dbReference type="GO" id="GO:0016829">
    <property type="term" value="F:lyase activity"/>
    <property type="evidence" value="ECO:0007669"/>
    <property type="project" value="UniProtKB-KW"/>
</dbReference>
<comment type="similarity">
    <text evidence="1">Belongs to the virb1 family.</text>
</comment>
<evidence type="ECO:0000313" key="3">
    <source>
        <dbReference type="EMBL" id="MFC6643467.1"/>
    </source>
</evidence>
<organism evidence="3 4">
    <name type="scientific">Sulfitobacter profundi</name>
    <dbReference type="NCBI Taxonomy" id="2679961"/>
    <lineage>
        <taxon>Bacteria</taxon>
        <taxon>Pseudomonadati</taxon>
        <taxon>Pseudomonadota</taxon>
        <taxon>Alphaproteobacteria</taxon>
        <taxon>Rhodobacterales</taxon>
        <taxon>Roseobacteraceae</taxon>
        <taxon>Sulfitobacter</taxon>
    </lineage>
</organism>
<protein>
    <submittedName>
        <fullName evidence="3">Lytic transglycosylase domain-containing protein</fullName>
        <ecNumber evidence="3">4.2.2.n1</ecNumber>
    </submittedName>
</protein>
<dbReference type="SUPFAM" id="SSF53955">
    <property type="entry name" value="Lysozyme-like"/>
    <property type="match status" value="1"/>
</dbReference>
<proteinExistence type="inferred from homology"/>
<gene>
    <name evidence="3" type="ORF">ACFQAU_18885</name>
</gene>
<dbReference type="Pfam" id="PF01464">
    <property type="entry name" value="SLT"/>
    <property type="match status" value="1"/>
</dbReference>
<feature type="domain" description="Transglycosylase SLT" evidence="2">
    <location>
        <begin position="6"/>
        <end position="47"/>
    </location>
</feature>